<evidence type="ECO:0000313" key="1">
    <source>
        <dbReference type="EMBL" id="VDI36322.1"/>
    </source>
</evidence>
<dbReference type="AlphaFoldDB" id="A0A8B6EKG0"/>
<protein>
    <recommendedName>
        <fullName evidence="3">Reverse transcriptase domain-containing protein</fullName>
    </recommendedName>
</protein>
<dbReference type="Proteomes" id="UP000596742">
    <property type="component" value="Unassembled WGS sequence"/>
</dbReference>
<sequence length="95" mass="10973">MLDIVSDWCTTWKLSINVNKTKVVHFRPQSFDRSEFNFKCMENNIDYCDSYKYLGVWMDEHLTFTKNSKELAKAASRALGSLMTKVVLAGGMTHK</sequence>
<accession>A0A8B6EKG0</accession>
<evidence type="ECO:0008006" key="3">
    <source>
        <dbReference type="Google" id="ProtNLM"/>
    </source>
</evidence>
<evidence type="ECO:0000313" key="2">
    <source>
        <dbReference type="Proteomes" id="UP000596742"/>
    </source>
</evidence>
<proteinExistence type="predicted"/>
<reference evidence="1" key="1">
    <citation type="submission" date="2018-11" db="EMBL/GenBank/DDBJ databases">
        <authorList>
            <person name="Alioto T."/>
            <person name="Alioto T."/>
        </authorList>
    </citation>
    <scope>NUCLEOTIDE SEQUENCE</scope>
</reference>
<dbReference type="EMBL" id="UYJE01005320">
    <property type="protein sequence ID" value="VDI36322.1"/>
    <property type="molecule type" value="Genomic_DNA"/>
</dbReference>
<organism evidence="1 2">
    <name type="scientific">Mytilus galloprovincialis</name>
    <name type="common">Mediterranean mussel</name>
    <dbReference type="NCBI Taxonomy" id="29158"/>
    <lineage>
        <taxon>Eukaryota</taxon>
        <taxon>Metazoa</taxon>
        <taxon>Spiralia</taxon>
        <taxon>Lophotrochozoa</taxon>
        <taxon>Mollusca</taxon>
        <taxon>Bivalvia</taxon>
        <taxon>Autobranchia</taxon>
        <taxon>Pteriomorphia</taxon>
        <taxon>Mytilida</taxon>
        <taxon>Mytiloidea</taxon>
        <taxon>Mytilidae</taxon>
        <taxon>Mytilinae</taxon>
        <taxon>Mytilus</taxon>
    </lineage>
</organism>
<name>A0A8B6EKG0_MYTGA</name>
<gene>
    <name evidence="1" type="ORF">MGAL_10B090017</name>
</gene>
<feature type="non-terminal residue" evidence="1">
    <location>
        <position position="95"/>
    </location>
</feature>
<comment type="caution">
    <text evidence="1">The sequence shown here is derived from an EMBL/GenBank/DDBJ whole genome shotgun (WGS) entry which is preliminary data.</text>
</comment>
<keyword evidence="2" id="KW-1185">Reference proteome</keyword>